<evidence type="ECO:0000313" key="2">
    <source>
        <dbReference type="EMBL" id="KKQ34482.1"/>
    </source>
</evidence>
<organism evidence="2 3">
    <name type="scientific">candidate division WS6 bacterium GW2011_GWA2_37_6</name>
    <dbReference type="NCBI Taxonomy" id="1619087"/>
    <lineage>
        <taxon>Bacteria</taxon>
        <taxon>Candidatus Dojkabacteria</taxon>
    </lineage>
</organism>
<keyword evidence="1" id="KW-1133">Transmembrane helix</keyword>
<protein>
    <submittedName>
        <fullName evidence="2">Uncharacterized protein</fullName>
    </submittedName>
</protein>
<proteinExistence type="predicted"/>
<accession>A0A0G0GWM7</accession>
<feature type="transmembrane region" description="Helical" evidence="1">
    <location>
        <begin position="43"/>
        <end position="65"/>
    </location>
</feature>
<comment type="caution">
    <text evidence="2">The sequence shown here is derived from an EMBL/GenBank/DDBJ whole genome shotgun (WGS) entry which is preliminary data.</text>
</comment>
<sequence>MNTTDIFIEHLIAGVQVGVWLLLLFLSVFGYEWVNIEQIQQMQLILAVILLPFIYPLGIVVDNIADEILQPLHRRIRKSVVGDKDISTARLMLRLQSEHTASQLDYIRRRIRISRSTFINMIIITITSVIFTIGRLQDKLNGDFYKALIFEIIIGSVFIYLSWNSWADFTTTQYKRVKELYSELNK</sequence>
<dbReference type="AlphaFoldDB" id="A0A0G0GWM7"/>
<feature type="transmembrane region" description="Helical" evidence="1">
    <location>
        <begin position="148"/>
        <end position="166"/>
    </location>
</feature>
<reference evidence="2 3" key="1">
    <citation type="journal article" date="2015" name="Nature">
        <title>rRNA introns, odd ribosomes, and small enigmatic genomes across a large radiation of phyla.</title>
        <authorList>
            <person name="Brown C.T."/>
            <person name="Hug L.A."/>
            <person name="Thomas B.C."/>
            <person name="Sharon I."/>
            <person name="Castelle C.J."/>
            <person name="Singh A."/>
            <person name="Wilkins M.J."/>
            <person name="Williams K.H."/>
            <person name="Banfield J.F."/>
        </authorList>
    </citation>
    <scope>NUCLEOTIDE SEQUENCE [LARGE SCALE GENOMIC DNA]</scope>
</reference>
<evidence type="ECO:0000256" key="1">
    <source>
        <dbReference type="SAM" id="Phobius"/>
    </source>
</evidence>
<dbReference type="Proteomes" id="UP000034852">
    <property type="component" value="Unassembled WGS sequence"/>
</dbReference>
<keyword evidence="1" id="KW-0812">Transmembrane</keyword>
<feature type="transmembrane region" description="Helical" evidence="1">
    <location>
        <begin position="118"/>
        <end position="136"/>
    </location>
</feature>
<name>A0A0G0GWM7_9BACT</name>
<keyword evidence="1" id="KW-0472">Membrane</keyword>
<feature type="transmembrane region" description="Helical" evidence="1">
    <location>
        <begin position="12"/>
        <end position="31"/>
    </location>
</feature>
<gene>
    <name evidence="2" type="ORF">US52_C0057G0003</name>
</gene>
<evidence type="ECO:0000313" key="3">
    <source>
        <dbReference type="Proteomes" id="UP000034852"/>
    </source>
</evidence>
<dbReference type="EMBL" id="LBTH01000057">
    <property type="protein sequence ID" value="KKQ34482.1"/>
    <property type="molecule type" value="Genomic_DNA"/>
</dbReference>